<name>A0A418XSJ8_9BURK</name>
<dbReference type="GO" id="GO:0006935">
    <property type="term" value="P:chemotaxis"/>
    <property type="evidence" value="ECO:0007669"/>
    <property type="project" value="TreeGrafter"/>
</dbReference>
<evidence type="ECO:0000313" key="3">
    <source>
        <dbReference type="EMBL" id="RJG15475.1"/>
    </source>
</evidence>
<dbReference type="PANTHER" id="PTHR43531:SF14">
    <property type="entry name" value="METHYL-ACCEPTING CHEMOTAXIS PROTEIN I-RELATED"/>
    <property type="match status" value="1"/>
</dbReference>
<gene>
    <name evidence="3" type="ORF">D3872_13220</name>
</gene>
<evidence type="ECO:0000256" key="1">
    <source>
        <dbReference type="ARBA" id="ARBA00022481"/>
    </source>
</evidence>
<dbReference type="AlphaFoldDB" id="A0A418XSJ8"/>
<proteinExistence type="inferred from homology"/>
<comment type="similarity">
    <text evidence="2">Belongs to the methyl-accepting chemotaxis (MCP) protein family.</text>
</comment>
<keyword evidence="4" id="KW-1185">Reference proteome</keyword>
<evidence type="ECO:0000313" key="4">
    <source>
        <dbReference type="Proteomes" id="UP000284006"/>
    </source>
</evidence>
<dbReference type="SUPFAM" id="SSF58104">
    <property type="entry name" value="Methyl-accepting chemotaxis protein (MCP) signaling domain"/>
    <property type="match status" value="1"/>
</dbReference>
<dbReference type="PANTHER" id="PTHR43531">
    <property type="entry name" value="PROTEIN ICFG"/>
    <property type="match status" value="1"/>
</dbReference>
<comment type="caution">
    <text evidence="3">The sequence shown here is derived from an EMBL/GenBank/DDBJ whole genome shotgun (WGS) entry which is preliminary data.</text>
</comment>
<dbReference type="Proteomes" id="UP000284006">
    <property type="component" value="Unassembled WGS sequence"/>
</dbReference>
<dbReference type="GO" id="GO:0004888">
    <property type="term" value="F:transmembrane signaling receptor activity"/>
    <property type="evidence" value="ECO:0007669"/>
    <property type="project" value="TreeGrafter"/>
</dbReference>
<dbReference type="InterPro" id="IPR051310">
    <property type="entry name" value="MCP_chemotaxis"/>
</dbReference>
<dbReference type="GO" id="GO:0005886">
    <property type="term" value="C:plasma membrane"/>
    <property type="evidence" value="ECO:0007669"/>
    <property type="project" value="TreeGrafter"/>
</dbReference>
<keyword evidence="1" id="KW-0488">Methylation</keyword>
<dbReference type="Gene3D" id="1.10.287.950">
    <property type="entry name" value="Methyl-accepting chemotaxis protein"/>
    <property type="match status" value="1"/>
</dbReference>
<organism evidence="3 4">
    <name type="scientific">Massilia cavernae</name>
    <dbReference type="NCBI Taxonomy" id="2320864"/>
    <lineage>
        <taxon>Bacteria</taxon>
        <taxon>Pseudomonadati</taxon>
        <taxon>Pseudomonadota</taxon>
        <taxon>Betaproteobacteria</taxon>
        <taxon>Burkholderiales</taxon>
        <taxon>Oxalobacteraceae</taxon>
        <taxon>Telluria group</taxon>
        <taxon>Massilia</taxon>
    </lineage>
</organism>
<evidence type="ECO:0008006" key="5">
    <source>
        <dbReference type="Google" id="ProtNLM"/>
    </source>
</evidence>
<accession>A0A418XSJ8</accession>
<dbReference type="EMBL" id="QYUP01000117">
    <property type="protein sequence ID" value="RJG15475.1"/>
    <property type="molecule type" value="Genomic_DNA"/>
</dbReference>
<protein>
    <recommendedName>
        <fullName evidence="5">Methyl-accepting transducer domain-containing protein</fullName>
    </recommendedName>
</protein>
<dbReference type="OrthoDB" id="343520at2"/>
<reference evidence="3 4" key="1">
    <citation type="submission" date="2018-09" db="EMBL/GenBank/DDBJ databases">
        <authorList>
            <person name="Zhu H."/>
        </authorList>
    </citation>
    <scope>NUCLEOTIDE SEQUENCE [LARGE SCALE GENOMIC DNA]</scope>
    <source>
        <strain evidence="3 4">K1S02-61</strain>
    </source>
</reference>
<dbReference type="RefSeq" id="WP_119811206.1">
    <property type="nucleotide sequence ID" value="NZ_QYUP01000117.1"/>
</dbReference>
<sequence length="104" mass="10956">MDELVASVQRVSAMIADIAAVSAEQNEGVGQINEAITVMGSATQQNAALVEEAAAAAEAMKMQAADLSKAVRVFKIREQLKRVTAGFGEHAVKPVGFAEVRSLR</sequence>
<evidence type="ECO:0000256" key="2">
    <source>
        <dbReference type="ARBA" id="ARBA00029447"/>
    </source>
</evidence>